<dbReference type="AlphaFoldDB" id="A0A8J4WYH8"/>
<keyword evidence="1" id="KW-0472">Membrane</keyword>
<sequence>PDKCKVIFRLYPHKQAILEEPKCRAAFENVLVNLTKLAWGTLWGCEAGIYELPITPYYSIPLHLPQVHTAVMGTGIKVACNCQSLQMDYNVTVIWLVVFILYGYVKTQPVLETYHIENTIEHLKLSCHKYRSQEFEAVRLDFYNLLDLLVSRMGEPRQKQFEDRFILNVITNILAMLVQRLQDYFGHSTVFYHRTRLFHVHQFIATSPVTKLHCGTMYNVTLKGFSGPLAVACTERLKATENITGDNLALFSGLIFIDPENTPLKTSTVDIRFYLPIFRVALHYVCGQYLHGQSEGAMWGRSDSCPFQERTDEYVRCTCNADGYFAVLHIKKDWDTLGSLFQKTARTTRIEDVHFGCILGLLVGSLYLMLLRCPQMTMCFLESAIQQLLFQTTKLAFQLISLSLDREYACVLIGLFSNGGTVAHEAIKLVTACFLLSNPRSNVARECYLKILLTTYILLIAFLLSVHLTIGNTYVRIRLLLLCSINVY</sequence>
<feature type="non-terminal residue" evidence="2">
    <location>
        <position position="1"/>
    </location>
</feature>
<reference evidence="2" key="1">
    <citation type="submission" date="2019-05" db="EMBL/GenBank/DDBJ databases">
        <title>Annotation for the trematode Paragonimus heterotremus.</title>
        <authorList>
            <person name="Choi Y.-J."/>
        </authorList>
    </citation>
    <scope>NUCLEOTIDE SEQUENCE</scope>
    <source>
        <strain evidence="2">LC</strain>
    </source>
</reference>
<feature type="transmembrane region" description="Helical" evidence="1">
    <location>
        <begin position="447"/>
        <end position="470"/>
    </location>
</feature>
<evidence type="ECO:0000313" key="2">
    <source>
        <dbReference type="EMBL" id="KAF5400177.1"/>
    </source>
</evidence>
<dbReference type="OrthoDB" id="6268813at2759"/>
<feature type="transmembrane region" description="Helical" evidence="1">
    <location>
        <begin position="353"/>
        <end position="371"/>
    </location>
</feature>
<accession>A0A8J4WYH8</accession>
<evidence type="ECO:0000313" key="3">
    <source>
        <dbReference type="Proteomes" id="UP000748531"/>
    </source>
</evidence>
<proteinExistence type="predicted"/>
<evidence type="ECO:0000256" key="1">
    <source>
        <dbReference type="SAM" id="Phobius"/>
    </source>
</evidence>
<dbReference type="EMBL" id="LUCH01003404">
    <property type="protein sequence ID" value="KAF5400177.1"/>
    <property type="molecule type" value="Genomic_DNA"/>
</dbReference>
<name>A0A8J4WYH8_9TREM</name>
<comment type="caution">
    <text evidence="2">The sequence shown here is derived from an EMBL/GenBank/DDBJ whole genome shotgun (WGS) entry which is preliminary data.</text>
</comment>
<keyword evidence="3" id="KW-1185">Reference proteome</keyword>
<dbReference type="Proteomes" id="UP000748531">
    <property type="component" value="Unassembled WGS sequence"/>
</dbReference>
<keyword evidence="1" id="KW-0812">Transmembrane</keyword>
<organism evidence="2 3">
    <name type="scientific">Paragonimus heterotremus</name>
    <dbReference type="NCBI Taxonomy" id="100268"/>
    <lineage>
        <taxon>Eukaryota</taxon>
        <taxon>Metazoa</taxon>
        <taxon>Spiralia</taxon>
        <taxon>Lophotrochozoa</taxon>
        <taxon>Platyhelminthes</taxon>
        <taxon>Trematoda</taxon>
        <taxon>Digenea</taxon>
        <taxon>Plagiorchiida</taxon>
        <taxon>Troglotremata</taxon>
        <taxon>Troglotrematidae</taxon>
        <taxon>Paragonimus</taxon>
    </lineage>
</organism>
<keyword evidence="1" id="KW-1133">Transmembrane helix</keyword>
<gene>
    <name evidence="2" type="ORF">PHET_06522</name>
</gene>
<protein>
    <submittedName>
        <fullName evidence="2">Uncharacterized protein</fullName>
    </submittedName>
</protein>